<keyword evidence="4 6" id="KW-0472">Membrane</keyword>
<evidence type="ECO:0000256" key="1">
    <source>
        <dbReference type="ARBA" id="ARBA00004127"/>
    </source>
</evidence>
<keyword evidence="3 6" id="KW-1133">Transmembrane helix</keyword>
<protein>
    <recommendedName>
        <fullName evidence="7">DUF202 domain-containing protein</fullName>
    </recommendedName>
</protein>
<accession>A0AAV8UP27</accession>
<sequence length="163" mass="18616">MMDGDTDIEIAEVDEAEQGLTSDEMMEPLLPDKKEVKKGKRKGKKKKNTMPHDIGTTMQSERTFMKWVWLGFHIGAIGTFILAFFAKSQYPVAEVLLVLATWVIAFSFVLFGTVNFYRRRRALAKGLSDRFFWDNRWGPYAAVGAIVFEILMVVVFAWYTGTS</sequence>
<comment type="caution">
    <text evidence="8">The sequence shown here is derived from an EMBL/GenBank/DDBJ whole genome shotgun (WGS) entry which is preliminary data.</text>
</comment>
<evidence type="ECO:0000313" key="8">
    <source>
        <dbReference type="EMBL" id="KAJ8902843.1"/>
    </source>
</evidence>
<evidence type="ECO:0000256" key="3">
    <source>
        <dbReference type="ARBA" id="ARBA00022989"/>
    </source>
</evidence>
<organism evidence="8 9">
    <name type="scientific">Rhodosorus marinus</name>
    <dbReference type="NCBI Taxonomy" id="101924"/>
    <lineage>
        <taxon>Eukaryota</taxon>
        <taxon>Rhodophyta</taxon>
        <taxon>Stylonematophyceae</taxon>
        <taxon>Stylonematales</taxon>
        <taxon>Stylonemataceae</taxon>
        <taxon>Rhodosorus</taxon>
    </lineage>
</organism>
<dbReference type="PANTHER" id="PTHR46140">
    <property type="entry name" value="VACUOLAR TRANSPORTER CHAPERONE 1-RELATED"/>
    <property type="match status" value="1"/>
</dbReference>
<feature type="compositionally biased region" description="Basic residues" evidence="5">
    <location>
        <begin position="36"/>
        <end position="49"/>
    </location>
</feature>
<dbReference type="Pfam" id="PF02656">
    <property type="entry name" value="DUF202"/>
    <property type="match status" value="1"/>
</dbReference>
<dbReference type="EMBL" id="JAMWBK010000008">
    <property type="protein sequence ID" value="KAJ8902843.1"/>
    <property type="molecule type" value="Genomic_DNA"/>
</dbReference>
<feature type="region of interest" description="Disordered" evidence="5">
    <location>
        <begin position="1"/>
        <end position="53"/>
    </location>
</feature>
<evidence type="ECO:0000313" key="9">
    <source>
        <dbReference type="Proteomes" id="UP001157974"/>
    </source>
</evidence>
<keyword evidence="9" id="KW-1185">Reference proteome</keyword>
<proteinExistence type="predicted"/>
<evidence type="ECO:0000256" key="6">
    <source>
        <dbReference type="SAM" id="Phobius"/>
    </source>
</evidence>
<keyword evidence="2 6" id="KW-0812">Transmembrane</keyword>
<feature type="compositionally biased region" description="Acidic residues" evidence="5">
    <location>
        <begin position="1"/>
        <end position="17"/>
    </location>
</feature>
<dbReference type="InterPro" id="IPR003807">
    <property type="entry name" value="DUF202"/>
</dbReference>
<evidence type="ECO:0000256" key="4">
    <source>
        <dbReference type="ARBA" id="ARBA00023136"/>
    </source>
</evidence>
<feature type="transmembrane region" description="Helical" evidence="6">
    <location>
        <begin position="137"/>
        <end position="159"/>
    </location>
</feature>
<comment type="subcellular location">
    <subcellularLocation>
        <location evidence="1">Endomembrane system</location>
        <topology evidence="1">Multi-pass membrane protein</topology>
    </subcellularLocation>
</comment>
<feature type="transmembrane region" description="Helical" evidence="6">
    <location>
        <begin position="92"/>
        <end position="117"/>
    </location>
</feature>
<evidence type="ECO:0000256" key="2">
    <source>
        <dbReference type="ARBA" id="ARBA00022692"/>
    </source>
</evidence>
<dbReference type="InterPro" id="IPR051572">
    <property type="entry name" value="VTC_Complex_Subunit"/>
</dbReference>
<evidence type="ECO:0000256" key="5">
    <source>
        <dbReference type="SAM" id="MobiDB-lite"/>
    </source>
</evidence>
<dbReference type="AlphaFoldDB" id="A0AAV8UP27"/>
<evidence type="ECO:0000259" key="7">
    <source>
        <dbReference type="Pfam" id="PF02656"/>
    </source>
</evidence>
<dbReference type="GO" id="GO:0012505">
    <property type="term" value="C:endomembrane system"/>
    <property type="evidence" value="ECO:0007669"/>
    <property type="project" value="UniProtKB-SubCell"/>
</dbReference>
<feature type="domain" description="DUF202" evidence="7">
    <location>
        <begin position="56"/>
        <end position="122"/>
    </location>
</feature>
<gene>
    <name evidence="8" type="ORF">NDN08_006163</name>
</gene>
<name>A0AAV8UP27_9RHOD</name>
<feature type="transmembrane region" description="Helical" evidence="6">
    <location>
        <begin position="67"/>
        <end position="86"/>
    </location>
</feature>
<dbReference type="Proteomes" id="UP001157974">
    <property type="component" value="Unassembled WGS sequence"/>
</dbReference>
<dbReference type="PANTHER" id="PTHR46140:SF1">
    <property type="entry name" value="VACUOLAR TRANSPORTER CHAPERONE COMPLEX SUBUNIT 4-RELATED"/>
    <property type="match status" value="1"/>
</dbReference>
<reference evidence="8 9" key="1">
    <citation type="journal article" date="2023" name="Nat. Commun.">
        <title>Origin of minicircular mitochondrial genomes in red algae.</title>
        <authorList>
            <person name="Lee Y."/>
            <person name="Cho C.H."/>
            <person name="Lee Y.M."/>
            <person name="Park S.I."/>
            <person name="Yang J.H."/>
            <person name="West J.A."/>
            <person name="Bhattacharya D."/>
            <person name="Yoon H.S."/>
        </authorList>
    </citation>
    <scope>NUCLEOTIDE SEQUENCE [LARGE SCALE GENOMIC DNA]</scope>
    <source>
        <strain evidence="8 9">CCMP1338</strain>
        <tissue evidence="8">Whole cell</tissue>
    </source>
</reference>